<dbReference type="RefSeq" id="WP_010682400.1">
    <property type="nucleotide sequence ID" value="NZ_CP043538.1"/>
</dbReference>
<organism evidence="1 2">
    <name type="scientific">Methylobacterium mesophilicum SR1.6/6</name>
    <dbReference type="NCBI Taxonomy" id="908290"/>
    <lineage>
        <taxon>Bacteria</taxon>
        <taxon>Pseudomonadati</taxon>
        <taxon>Pseudomonadota</taxon>
        <taxon>Alphaproteobacteria</taxon>
        <taxon>Hyphomicrobiales</taxon>
        <taxon>Methylobacteriaceae</taxon>
        <taxon>Methylobacterium</taxon>
    </lineage>
</organism>
<sequence>MNQQSSATGILNLGEGPNLCLVVGTVHKTALAEGGVTLPLWMAVALDADDCPAALGLYRESPTVGDLMMLLGDGPADADGLGPQWTCRAAAAVIVDHAVLWQADEMRGWLAERGTAVYAQSPAGSDRQRVQQSFSAIARSIGAALKRGARGRDANGAALVTPEDAVAAARVWRAALDAEADGSMHCQNSR</sequence>
<dbReference type="KEGG" id="mmes:MMSR116_14710"/>
<reference evidence="1 2" key="1">
    <citation type="journal article" date="2012" name="Genet. Mol. Biol.">
        <title>Analysis of 16S rRNA and mxaF genes revealing insights into Methylobacterium niche-specific plant association.</title>
        <authorList>
            <person name="Dourado M.N."/>
            <person name="Andreote F.D."/>
            <person name="Dini-Andreote F."/>
            <person name="Conti R."/>
            <person name="Araujo J.M."/>
            <person name="Araujo W.L."/>
        </authorList>
    </citation>
    <scope>NUCLEOTIDE SEQUENCE [LARGE SCALE GENOMIC DNA]</scope>
    <source>
        <strain evidence="1 2">SR1.6/6</strain>
    </source>
</reference>
<reference evidence="1 2" key="2">
    <citation type="journal article" date="2013" name="Genome Announc.">
        <title>Draft Genome Sequence of Methylobacterium mesophilicum Strain SR1.6/6, Isolated from Citrus sinensis.</title>
        <authorList>
            <person name="Marinho Almeida D."/>
            <person name="Dini-Andreote F."/>
            <person name="Camargo Neves A.A."/>
            <person name="Juca Ramos R.T."/>
            <person name="Andreote F.D."/>
            <person name="Carneiro A.R."/>
            <person name="Oliveira de Souza Lima A."/>
            <person name="Caracciolo Gomes de Sa P.H."/>
            <person name="Ribeiro Barbosa M.S."/>
            <person name="Araujo W.L."/>
            <person name="Silva A."/>
        </authorList>
    </citation>
    <scope>NUCLEOTIDE SEQUENCE [LARGE SCALE GENOMIC DNA]</scope>
    <source>
        <strain evidence="1 2">SR1.6/6</strain>
    </source>
</reference>
<accession>A0A6B9FLV7</accession>
<dbReference type="AlphaFoldDB" id="A0A6B9FLV7"/>
<name>A0A6B9FLV7_9HYPH</name>
<dbReference type="Proteomes" id="UP000012488">
    <property type="component" value="Chromosome"/>
</dbReference>
<proteinExistence type="predicted"/>
<evidence type="ECO:0000313" key="2">
    <source>
        <dbReference type="Proteomes" id="UP000012488"/>
    </source>
</evidence>
<evidence type="ECO:0000313" key="1">
    <source>
        <dbReference type="EMBL" id="QGY02992.1"/>
    </source>
</evidence>
<protein>
    <submittedName>
        <fullName evidence="1">Uncharacterized protein</fullName>
    </submittedName>
</protein>
<dbReference type="EMBL" id="CP043538">
    <property type="protein sequence ID" value="QGY02992.1"/>
    <property type="molecule type" value="Genomic_DNA"/>
</dbReference>
<gene>
    <name evidence="1" type="ORF">MMSR116_14710</name>
</gene>